<feature type="region of interest" description="Disordered" evidence="1">
    <location>
        <begin position="331"/>
        <end position="416"/>
    </location>
</feature>
<feature type="compositionally biased region" description="Gly residues" evidence="1">
    <location>
        <begin position="345"/>
        <end position="403"/>
    </location>
</feature>
<dbReference type="OrthoDB" id="3357985at2759"/>
<dbReference type="HOGENOM" id="CLU_052397_0_0_1"/>
<evidence type="ECO:0000259" key="2">
    <source>
        <dbReference type="PROSITE" id="PS50097"/>
    </source>
</evidence>
<dbReference type="InterPro" id="IPR011333">
    <property type="entry name" value="SKP1/BTB/POZ_sf"/>
</dbReference>
<dbReference type="AlphaFoldDB" id="A0A0C3PHU6"/>
<dbReference type="Pfam" id="PF00651">
    <property type="entry name" value="BTB"/>
    <property type="match status" value="1"/>
</dbReference>
<reference evidence="3 4" key="1">
    <citation type="submission" date="2014-04" db="EMBL/GenBank/DDBJ databases">
        <authorList>
            <consortium name="DOE Joint Genome Institute"/>
            <person name="Kuo A."/>
            <person name="Kohler A."/>
            <person name="Costa M.D."/>
            <person name="Nagy L.G."/>
            <person name="Floudas D."/>
            <person name="Copeland A."/>
            <person name="Barry K.W."/>
            <person name="Cichocki N."/>
            <person name="Veneault-Fourrey C."/>
            <person name="LaButti K."/>
            <person name="Lindquist E.A."/>
            <person name="Lipzen A."/>
            <person name="Lundell T."/>
            <person name="Morin E."/>
            <person name="Murat C."/>
            <person name="Sun H."/>
            <person name="Tunlid A."/>
            <person name="Henrissat B."/>
            <person name="Grigoriev I.V."/>
            <person name="Hibbett D.S."/>
            <person name="Martin F."/>
            <person name="Nordberg H.P."/>
            <person name="Cantor M.N."/>
            <person name="Hua S.X."/>
        </authorList>
    </citation>
    <scope>NUCLEOTIDE SEQUENCE [LARGE SCALE GENOMIC DNA]</scope>
    <source>
        <strain evidence="3 4">Marx 270</strain>
    </source>
</reference>
<protein>
    <recommendedName>
        <fullName evidence="2">BTB domain-containing protein</fullName>
    </recommendedName>
</protein>
<keyword evidence="4" id="KW-1185">Reference proteome</keyword>
<evidence type="ECO:0000256" key="1">
    <source>
        <dbReference type="SAM" id="MobiDB-lite"/>
    </source>
</evidence>
<dbReference type="GO" id="GO:0034513">
    <property type="term" value="F:box H/ACA snoRNA binding"/>
    <property type="evidence" value="ECO:0007669"/>
    <property type="project" value="TreeGrafter"/>
</dbReference>
<proteinExistence type="predicted"/>
<dbReference type="SUPFAM" id="SSF54695">
    <property type="entry name" value="POZ domain"/>
    <property type="match status" value="1"/>
</dbReference>
<reference evidence="4" key="2">
    <citation type="submission" date="2015-01" db="EMBL/GenBank/DDBJ databases">
        <title>Evolutionary Origins and Diversification of the Mycorrhizal Mutualists.</title>
        <authorList>
            <consortium name="DOE Joint Genome Institute"/>
            <consortium name="Mycorrhizal Genomics Consortium"/>
            <person name="Kohler A."/>
            <person name="Kuo A."/>
            <person name="Nagy L.G."/>
            <person name="Floudas D."/>
            <person name="Copeland A."/>
            <person name="Barry K.W."/>
            <person name="Cichocki N."/>
            <person name="Veneault-Fourrey C."/>
            <person name="LaButti K."/>
            <person name="Lindquist E.A."/>
            <person name="Lipzen A."/>
            <person name="Lundell T."/>
            <person name="Morin E."/>
            <person name="Murat C."/>
            <person name="Riley R."/>
            <person name="Ohm R."/>
            <person name="Sun H."/>
            <person name="Tunlid A."/>
            <person name="Henrissat B."/>
            <person name="Grigoriev I.V."/>
            <person name="Hibbett D.S."/>
            <person name="Martin F."/>
        </authorList>
    </citation>
    <scope>NUCLEOTIDE SEQUENCE [LARGE SCALE GENOMIC DNA]</scope>
    <source>
        <strain evidence="4">Marx 270</strain>
    </source>
</reference>
<dbReference type="SMART" id="SM00225">
    <property type="entry name" value="BTB"/>
    <property type="match status" value="1"/>
</dbReference>
<dbReference type="STRING" id="870435.A0A0C3PHU6"/>
<evidence type="ECO:0000313" key="3">
    <source>
        <dbReference type="EMBL" id="KIO07609.1"/>
    </source>
</evidence>
<dbReference type="PANTHER" id="PTHR23237">
    <property type="entry name" value="NUCLEOLAR PROTEIN FAMILY A MEMBER 1 SNORNP PROTEIN GAR1"/>
    <property type="match status" value="1"/>
</dbReference>
<dbReference type="InterPro" id="IPR000210">
    <property type="entry name" value="BTB/POZ_dom"/>
</dbReference>
<dbReference type="PANTHER" id="PTHR23237:SF6">
    <property type="entry name" value="H_ACA RIBONUCLEOPROTEIN COMPLEX SUBUNIT 1"/>
    <property type="match status" value="1"/>
</dbReference>
<dbReference type="PROSITE" id="PS50097">
    <property type="entry name" value="BTB"/>
    <property type="match status" value="1"/>
</dbReference>
<gene>
    <name evidence="3" type="ORF">M404DRAFT_389988</name>
</gene>
<dbReference type="GO" id="GO:0031429">
    <property type="term" value="C:box H/ACA snoRNP complex"/>
    <property type="evidence" value="ECO:0007669"/>
    <property type="project" value="TreeGrafter"/>
</dbReference>
<dbReference type="GO" id="GO:0000454">
    <property type="term" value="P:snoRNA guided rRNA pseudouridine synthesis"/>
    <property type="evidence" value="ECO:0007669"/>
    <property type="project" value="TreeGrafter"/>
</dbReference>
<name>A0A0C3PHU6_PISTI</name>
<dbReference type="Proteomes" id="UP000054217">
    <property type="component" value="Unassembled WGS sequence"/>
</dbReference>
<dbReference type="CDD" id="cd18186">
    <property type="entry name" value="BTB_POZ_ZBTB_KLHL-like"/>
    <property type="match status" value="1"/>
</dbReference>
<accession>A0A0C3PHU6</accession>
<dbReference type="Gene3D" id="3.30.710.10">
    <property type="entry name" value="Potassium Channel Kv1.1, Chain A"/>
    <property type="match status" value="1"/>
</dbReference>
<organism evidence="3 4">
    <name type="scientific">Pisolithus tinctorius Marx 270</name>
    <dbReference type="NCBI Taxonomy" id="870435"/>
    <lineage>
        <taxon>Eukaryota</taxon>
        <taxon>Fungi</taxon>
        <taxon>Dikarya</taxon>
        <taxon>Basidiomycota</taxon>
        <taxon>Agaricomycotina</taxon>
        <taxon>Agaricomycetes</taxon>
        <taxon>Agaricomycetidae</taxon>
        <taxon>Boletales</taxon>
        <taxon>Sclerodermatineae</taxon>
        <taxon>Pisolithaceae</taxon>
        <taxon>Pisolithus</taxon>
    </lineage>
</organism>
<feature type="domain" description="BTB" evidence="2">
    <location>
        <begin position="20"/>
        <end position="97"/>
    </location>
</feature>
<dbReference type="EMBL" id="KN831959">
    <property type="protein sequence ID" value="KIO07609.1"/>
    <property type="molecule type" value="Genomic_DNA"/>
</dbReference>
<sequence length="429" mass="45487">MSNSPGTPVSASPPFDHVKADAILRSSDGVDFRVFKLFLTLASPVLESLFNHSQPSEETSIAAEIGDGLPVICVSEDSRTLDSLLRFCYPCTLAEDPSLKDSREVISILEAAKKYSLDAISRTVRKSLFIPKILEVNSLDCFAIACHYRMPEECILAAKYTLREPLVPGWFEEIKLVTSTELLSLLSYHRECGRAVQTLNRNLSWITVEYSRWSAVPWMVAMASSGYSCECPQSTSGRQLFEQPIARWWEDYMNSTFLDLQNKPCAETIRSNTEKAIQAVLQRNCSYCCPVAPGGMREFAVLLTKKVEDIISKVALDLAFLRDRRLPPGMAGALGGGSGRDDDSGGGGSGGGSSGGGSSGGGGGSGGDSGGGSSGGGGGGGGVSSGSREGGGGNSGVHFGGGKGKQKKKSKISEGIIKYDRTVTKSVYA</sequence>
<evidence type="ECO:0000313" key="4">
    <source>
        <dbReference type="Proteomes" id="UP000054217"/>
    </source>
</evidence>
<dbReference type="InParanoid" id="A0A0C3PHU6"/>